<dbReference type="PRINTS" id="PR00463">
    <property type="entry name" value="EP450I"/>
</dbReference>
<dbReference type="GO" id="GO:0020037">
    <property type="term" value="F:heme binding"/>
    <property type="evidence" value="ECO:0007669"/>
    <property type="project" value="InterPro"/>
</dbReference>
<evidence type="ECO:0000256" key="6">
    <source>
        <dbReference type="ARBA" id="ARBA00023004"/>
    </source>
</evidence>
<keyword evidence="9" id="KW-1185">Reference proteome</keyword>
<dbReference type="Gramene" id="OB03G41890.1">
    <property type="protein sequence ID" value="OB03G41890.1"/>
    <property type="gene ID" value="OB03G41890"/>
</dbReference>
<sequence>METIAQTKATRPETDPDTDMSVEAQEFKQILDEIIPHLSAANLWDYLPALRWFDVFGVKNKILAAVSRRDAFLRRLIDAERRRLDDGNESESESEKKSMIAVLLTLQKTEPEIYTENMITALCANLFGAGTETTSTTTEWAMSLLLNHPETLKKAQAEIDASVGSSRLIDADDVPRRSAAPTCPAARCYSSTRTPSTATRRRGRSRRGSCRRGSKAAGATRCS</sequence>
<keyword evidence="6" id="KW-0408">Iron</keyword>
<keyword evidence="4" id="KW-1133">Transmembrane helix</keyword>
<keyword evidence="1" id="KW-0349">Heme</keyword>
<proteinExistence type="predicted"/>
<evidence type="ECO:0000256" key="5">
    <source>
        <dbReference type="ARBA" id="ARBA00023002"/>
    </source>
</evidence>
<dbReference type="HOGENOM" id="CLU_1241769_0_0_1"/>
<dbReference type="PANTHER" id="PTHR47947:SF23">
    <property type="entry name" value="CYTOCHROME P450 FAMILY PROTEIN, EXPRESSED"/>
    <property type="match status" value="1"/>
</dbReference>
<evidence type="ECO:0000256" key="3">
    <source>
        <dbReference type="ARBA" id="ARBA00022723"/>
    </source>
</evidence>
<reference evidence="8" key="2">
    <citation type="submission" date="2013-04" db="UniProtKB">
        <authorList>
            <consortium name="EnsemblPlants"/>
        </authorList>
    </citation>
    <scope>IDENTIFICATION</scope>
</reference>
<evidence type="ECO:0000256" key="7">
    <source>
        <dbReference type="SAM" id="MobiDB-lite"/>
    </source>
</evidence>
<feature type="region of interest" description="Disordered" evidence="7">
    <location>
        <begin position="1"/>
        <end position="20"/>
    </location>
</feature>
<evidence type="ECO:0000256" key="4">
    <source>
        <dbReference type="ARBA" id="ARBA00022989"/>
    </source>
</evidence>
<organism evidence="8">
    <name type="scientific">Oryza brachyantha</name>
    <name type="common">malo sina</name>
    <dbReference type="NCBI Taxonomy" id="4533"/>
    <lineage>
        <taxon>Eukaryota</taxon>
        <taxon>Viridiplantae</taxon>
        <taxon>Streptophyta</taxon>
        <taxon>Embryophyta</taxon>
        <taxon>Tracheophyta</taxon>
        <taxon>Spermatophyta</taxon>
        <taxon>Magnoliopsida</taxon>
        <taxon>Liliopsida</taxon>
        <taxon>Poales</taxon>
        <taxon>Poaceae</taxon>
        <taxon>BOP clade</taxon>
        <taxon>Oryzoideae</taxon>
        <taxon>Oryzeae</taxon>
        <taxon>Oryzinae</taxon>
        <taxon>Oryza</taxon>
    </lineage>
</organism>
<dbReference type="InterPro" id="IPR001128">
    <property type="entry name" value="Cyt_P450"/>
</dbReference>
<dbReference type="eggNOG" id="KOG0156">
    <property type="taxonomic scope" value="Eukaryota"/>
</dbReference>
<dbReference type="Pfam" id="PF00067">
    <property type="entry name" value="p450"/>
    <property type="match status" value="1"/>
</dbReference>
<keyword evidence="3" id="KW-0479">Metal-binding</keyword>
<feature type="compositionally biased region" description="Basic residues" evidence="7">
    <location>
        <begin position="199"/>
        <end position="214"/>
    </location>
</feature>
<dbReference type="STRING" id="4533.J3LT13"/>
<keyword evidence="2" id="KW-0812">Transmembrane</keyword>
<evidence type="ECO:0000313" key="9">
    <source>
        <dbReference type="Proteomes" id="UP000006038"/>
    </source>
</evidence>
<dbReference type="PANTHER" id="PTHR47947">
    <property type="entry name" value="CYTOCHROME P450 82C3-RELATED"/>
    <property type="match status" value="1"/>
</dbReference>
<accession>J3LT13</accession>
<dbReference type="EnsemblPlants" id="OB03G41890.1">
    <property type="protein sequence ID" value="OB03G41890.1"/>
    <property type="gene ID" value="OB03G41890"/>
</dbReference>
<dbReference type="InterPro" id="IPR002401">
    <property type="entry name" value="Cyt_P450_E_grp-I"/>
</dbReference>
<evidence type="ECO:0000256" key="1">
    <source>
        <dbReference type="ARBA" id="ARBA00022617"/>
    </source>
</evidence>
<feature type="region of interest" description="Disordered" evidence="7">
    <location>
        <begin position="172"/>
        <end position="223"/>
    </location>
</feature>
<dbReference type="InterPro" id="IPR050651">
    <property type="entry name" value="Plant_Cytochrome_P450_Monoox"/>
</dbReference>
<dbReference type="Gene3D" id="1.10.630.10">
    <property type="entry name" value="Cytochrome P450"/>
    <property type="match status" value="1"/>
</dbReference>
<dbReference type="SUPFAM" id="SSF48264">
    <property type="entry name" value="Cytochrome P450"/>
    <property type="match status" value="1"/>
</dbReference>
<dbReference type="Proteomes" id="UP000006038">
    <property type="component" value="Chromosome 3"/>
</dbReference>
<dbReference type="OMA" id="LEYATWQ"/>
<dbReference type="GO" id="GO:0004497">
    <property type="term" value="F:monooxygenase activity"/>
    <property type="evidence" value="ECO:0007669"/>
    <property type="project" value="InterPro"/>
</dbReference>
<dbReference type="InterPro" id="IPR036396">
    <property type="entry name" value="Cyt_P450_sf"/>
</dbReference>
<dbReference type="GO" id="GO:0016705">
    <property type="term" value="F:oxidoreductase activity, acting on paired donors, with incorporation or reduction of molecular oxygen"/>
    <property type="evidence" value="ECO:0007669"/>
    <property type="project" value="InterPro"/>
</dbReference>
<dbReference type="GO" id="GO:0005506">
    <property type="term" value="F:iron ion binding"/>
    <property type="evidence" value="ECO:0007669"/>
    <property type="project" value="InterPro"/>
</dbReference>
<reference evidence="8" key="1">
    <citation type="journal article" date="2013" name="Nat. Commun.">
        <title>Whole-genome sequencing of Oryza brachyantha reveals mechanisms underlying Oryza genome evolution.</title>
        <authorList>
            <person name="Chen J."/>
            <person name="Huang Q."/>
            <person name="Gao D."/>
            <person name="Wang J."/>
            <person name="Lang Y."/>
            <person name="Liu T."/>
            <person name="Li B."/>
            <person name="Bai Z."/>
            <person name="Luis Goicoechea J."/>
            <person name="Liang C."/>
            <person name="Chen C."/>
            <person name="Zhang W."/>
            <person name="Sun S."/>
            <person name="Liao Y."/>
            <person name="Zhang X."/>
            <person name="Yang L."/>
            <person name="Song C."/>
            <person name="Wang M."/>
            <person name="Shi J."/>
            <person name="Liu G."/>
            <person name="Liu J."/>
            <person name="Zhou H."/>
            <person name="Zhou W."/>
            <person name="Yu Q."/>
            <person name="An N."/>
            <person name="Chen Y."/>
            <person name="Cai Q."/>
            <person name="Wang B."/>
            <person name="Liu B."/>
            <person name="Min J."/>
            <person name="Huang Y."/>
            <person name="Wu H."/>
            <person name="Li Z."/>
            <person name="Zhang Y."/>
            <person name="Yin Y."/>
            <person name="Song W."/>
            <person name="Jiang J."/>
            <person name="Jackson S.A."/>
            <person name="Wing R.A."/>
            <person name="Wang J."/>
            <person name="Chen M."/>
        </authorList>
    </citation>
    <scope>NUCLEOTIDE SEQUENCE [LARGE SCALE GENOMIC DNA]</scope>
    <source>
        <strain evidence="8">cv. IRGC 101232</strain>
    </source>
</reference>
<name>J3LT13_ORYBR</name>
<evidence type="ECO:0000256" key="2">
    <source>
        <dbReference type="ARBA" id="ARBA00022692"/>
    </source>
</evidence>
<protein>
    <recommendedName>
        <fullName evidence="10">Cytochrome P450</fullName>
    </recommendedName>
</protein>
<evidence type="ECO:0000313" key="8">
    <source>
        <dbReference type="EnsemblPlants" id="OB03G41890.1"/>
    </source>
</evidence>
<keyword evidence="4" id="KW-0472">Membrane</keyword>
<dbReference type="AlphaFoldDB" id="J3LT13"/>
<keyword evidence="5" id="KW-0560">Oxidoreductase</keyword>
<evidence type="ECO:0008006" key="10">
    <source>
        <dbReference type="Google" id="ProtNLM"/>
    </source>
</evidence>